<dbReference type="FunCoup" id="A0A067R5V1">
    <property type="interactions" value="1372"/>
</dbReference>
<feature type="region of interest" description="Disordered" evidence="4">
    <location>
        <begin position="1"/>
        <end position="26"/>
    </location>
</feature>
<dbReference type="Gene3D" id="1.25.10.10">
    <property type="entry name" value="Leucine-rich Repeat Variant"/>
    <property type="match status" value="2"/>
</dbReference>
<evidence type="ECO:0000256" key="3">
    <source>
        <dbReference type="ARBA" id="ARBA00023242"/>
    </source>
</evidence>
<dbReference type="eggNOG" id="KOG1248">
    <property type="taxonomic scope" value="Eukaryota"/>
</dbReference>
<dbReference type="PANTHER" id="PTHR48287:SF1">
    <property type="entry name" value="ARM REPEAT SUPERFAMILY PROTEIN"/>
    <property type="match status" value="1"/>
</dbReference>
<organism evidence="7 8">
    <name type="scientific">Zootermopsis nevadensis</name>
    <name type="common">Dampwood termite</name>
    <dbReference type="NCBI Taxonomy" id="136037"/>
    <lineage>
        <taxon>Eukaryota</taxon>
        <taxon>Metazoa</taxon>
        <taxon>Ecdysozoa</taxon>
        <taxon>Arthropoda</taxon>
        <taxon>Hexapoda</taxon>
        <taxon>Insecta</taxon>
        <taxon>Pterygota</taxon>
        <taxon>Neoptera</taxon>
        <taxon>Polyneoptera</taxon>
        <taxon>Dictyoptera</taxon>
        <taxon>Blattodea</taxon>
        <taxon>Blattoidea</taxon>
        <taxon>Termitoidae</taxon>
        <taxon>Termopsidae</taxon>
        <taxon>Zootermopsis</taxon>
    </lineage>
</organism>
<dbReference type="InterPro" id="IPR012978">
    <property type="entry name" value="HEAT_RRP12"/>
</dbReference>
<dbReference type="EMBL" id="KK852722">
    <property type="protein sequence ID" value="KDR17709.1"/>
    <property type="molecule type" value="Genomic_DNA"/>
</dbReference>
<evidence type="ECO:0000313" key="7">
    <source>
        <dbReference type="EMBL" id="KDR17709.1"/>
    </source>
</evidence>
<keyword evidence="3" id="KW-0539">Nucleus</keyword>
<evidence type="ECO:0000259" key="6">
    <source>
        <dbReference type="Pfam" id="PF25772"/>
    </source>
</evidence>
<dbReference type="InParanoid" id="A0A067R5V1"/>
<keyword evidence="8" id="KW-1185">Reference proteome</keyword>
<dbReference type="GO" id="GO:0005634">
    <property type="term" value="C:nucleus"/>
    <property type="evidence" value="ECO:0007669"/>
    <property type="project" value="UniProtKB-SubCell"/>
</dbReference>
<evidence type="ECO:0000259" key="5">
    <source>
        <dbReference type="Pfam" id="PF08161"/>
    </source>
</evidence>
<feature type="compositionally biased region" description="Basic residues" evidence="4">
    <location>
        <begin position="1"/>
        <end position="19"/>
    </location>
</feature>
<dbReference type="SUPFAM" id="SSF48371">
    <property type="entry name" value="ARM repeat"/>
    <property type="match status" value="1"/>
</dbReference>
<dbReference type="PANTHER" id="PTHR48287">
    <property type="entry name" value="ARM REPEAT SUPERFAMILY PROTEIN"/>
    <property type="match status" value="1"/>
</dbReference>
<accession>A0A067R5V1</accession>
<dbReference type="InterPro" id="IPR052087">
    <property type="entry name" value="RRP12"/>
</dbReference>
<dbReference type="Pfam" id="PF25772">
    <property type="entry name" value="HEAT_RRP12_N"/>
    <property type="match status" value="1"/>
</dbReference>
<dbReference type="OrthoDB" id="2192888at2759"/>
<feature type="domain" description="RRP12 N-terminal HEAT" evidence="6">
    <location>
        <begin position="110"/>
        <end position="346"/>
    </location>
</feature>
<evidence type="ECO:0000256" key="4">
    <source>
        <dbReference type="SAM" id="MobiDB-lite"/>
    </source>
</evidence>
<protein>
    <submittedName>
        <fullName evidence="7">RRP12-like protein</fullName>
    </submittedName>
</protein>
<gene>
    <name evidence="7" type="ORF">L798_07248</name>
</gene>
<sequence length="1292" mass="143919">MVNFRHRTKGKGKRWKKGHSSSSNPEIKRYRNVAKSKFFQEHSGEGNLTSEALKKHNAFLGAGRSSSEELQDDDGDVTFGGTFKTFQTFASDWSQCSNVSFNKLLKGFCSNSALHKEMLAVLAAVTEVIRTGGGKETTVEYLGALMTTLDVCESEESVTAVVMLLGMGIKKVPHEVLKLKYSEMAKTFVNFLGKFAESDNSALLRSLIGCLSVLLQAQELAVWSSSSTLQVFDSVLTFITHSKPKVRKAAQHAICAVLKGSSLMLSKDAPEHHPAASHVAKYLIKQIESGASTTTLHTLGLLKEVFATFPKPQLKALCESVLKVMTLGNILVTSCCMQSLHSLFVSRPPSSSLPPQRNAQLIVALFDYQPASSDTQATLAWLAVLQEGYINLARLDLSLCLAHLPRIFSTSTRLWLSDKAEVMSAATLTLKAVTEDCVATACSAELVKTYYQTLGRLFGVIENCLTYQYHSSWRHVLHLLAVWFEVGGATCSGFMVSCLKLLAELRDSYRFSNINELEFAVGRAIRSMGPEIVLNAISLQITGEETNYEFKRSWLLPVLRENMCSSRIKFFLSYFLPLATVCKKRSIALQDVGDEVGAHSFKLLQSQIWALLPCFCKNPTDLKDDFKVIAKILGTAIGEYKDLRLDTMTALRKLITSSQEANNEENVKEMARFAKNYLPILFNLYTSKPNGTDEEGQRLAAYETIRVYLQIASPELCQELFDRALEKLNTGDVDTFVKESVLDLLRALLPYQDKSRLALLYSCCEDRLTNTKNLHEQKKAYRLLEELCGSSSDSCKAFVSDNLLNLQRLLLHSLSTSAAFSKGPRLRCLSHLVTRLDQSQLDMLKQIVPEAILCCKDINERCRSAAYSLLVLIGHVMQKLDYSGENTMKDYMGLLLTGLAGSPTLISATILALARVTHEFRDSMPLDLVKIVLENICLLLTSHTRETVASALSFIKMFLTSFLYDTVAPEVSLIVKSIVGMTEDCKHHFRLKTRNLFDRLVRKFGFETIVAIVPASDLITHKRLRNLRKIHSRKKKMQAKDAIDENESDLEESFSVKSRPKSIEEILAESEESDLEVDAVPAVKSKKKKKDLNTWIHEDADNIIDFTDRTAARKITATQPGEQGIVAVQNKKKKQSAFKTASDGRLIITEDNSSGEDEHARNLDSDNEEEDGKSLRAPLGRKRKFSESTDASQPAMKYQVGGSGIHRPTKRPSGHFHGTSVATGAEYQARKAKGDIKKKGKPDPYAYLPLSRKLLSRRKKKSAGQFTSLCHAARKGAQKGIQARKKDTRNRK</sequence>
<dbReference type="Proteomes" id="UP000027135">
    <property type="component" value="Unassembled WGS sequence"/>
</dbReference>
<feature type="domain" description="RRP12 HEAT" evidence="5">
    <location>
        <begin position="417"/>
        <end position="688"/>
    </location>
</feature>
<comment type="subcellular location">
    <subcellularLocation>
        <location evidence="1">Nucleus</location>
    </subcellularLocation>
</comment>
<feature type="region of interest" description="Disordered" evidence="4">
    <location>
        <begin position="1149"/>
        <end position="1222"/>
    </location>
</feature>
<reference evidence="7 8" key="1">
    <citation type="journal article" date="2014" name="Nat. Commun.">
        <title>Molecular traces of alternative social organization in a termite genome.</title>
        <authorList>
            <person name="Terrapon N."/>
            <person name="Li C."/>
            <person name="Robertson H.M."/>
            <person name="Ji L."/>
            <person name="Meng X."/>
            <person name="Booth W."/>
            <person name="Chen Z."/>
            <person name="Childers C.P."/>
            <person name="Glastad K.M."/>
            <person name="Gokhale K."/>
            <person name="Gowin J."/>
            <person name="Gronenberg W."/>
            <person name="Hermansen R.A."/>
            <person name="Hu H."/>
            <person name="Hunt B.G."/>
            <person name="Huylmans A.K."/>
            <person name="Khalil S.M."/>
            <person name="Mitchell R.D."/>
            <person name="Munoz-Torres M.C."/>
            <person name="Mustard J.A."/>
            <person name="Pan H."/>
            <person name="Reese J.T."/>
            <person name="Scharf M.E."/>
            <person name="Sun F."/>
            <person name="Vogel H."/>
            <person name="Xiao J."/>
            <person name="Yang W."/>
            <person name="Yang Z."/>
            <person name="Yang Z."/>
            <person name="Zhou J."/>
            <person name="Zhu J."/>
            <person name="Brent C.S."/>
            <person name="Elsik C.G."/>
            <person name="Goodisman M.A."/>
            <person name="Liberles D.A."/>
            <person name="Roe R.M."/>
            <person name="Vargo E.L."/>
            <person name="Vilcinskas A."/>
            <person name="Wang J."/>
            <person name="Bornberg-Bauer E."/>
            <person name="Korb J."/>
            <person name="Zhang G."/>
            <person name="Liebig J."/>
        </authorList>
    </citation>
    <scope>NUCLEOTIDE SEQUENCE [LARGE SCALE GENOMIC DNA]</scope>
    <source>
        <tissue evidence="7">Whole organism</tissue>
    </source>
</reference>
<evidence type="ECO:0000256" key="2">
    <source>
        <dbReference type="ARBA" id="ARBA00007690"/>
    </source>
</evidence>
<dbReference type="InterPro" id="IPR016024">
    <property type="entry name" value="ARM-type_fold"/>
</dbReference>
<evidence type="ECO:0000256" key="1">
    <source>
        <dbReference type="ARBA" id="ARBA00004123"/>
    </source>
</evidence>
<proteinExistence type="inferred from homology"/>
<comment type="similarity">
    <text evidence="2">Belongs to the RRP12 family.</text>
</comment>
<dbReference type="OMA" id="PDQMKHR"/>
<feature type="compositionally biased region" description="Basic residues" evidence="4">
    <location>
        <begin position="1272"/>
        <end position="1292"/>
    </location>
</feature>
<dbReference type="STRING" id="136037.A0A067R5V1"/>
<dbReference type="Pfam" id="PF08161">
    <property type="entry name" value="RRP12_HEAT"/>
    <property type="match status" value="1"/>
</dbReference>
<dbReference type="InterPro" id="IPR011989">
    <property type="entry name" value="ARM-like"/>
</dbReference>
<name>A0A067R5V1_ZOONE</name>
<feature type="region of interest" description="Disordered" evidence="4">
    <location>
        <begin position="1256"/>
        <end position="1292"/>
    </location>
</feature>
<dbReference type="InterPro" id="IPR057860">
    <property type="entry name" value="HEAT_RRP12_N"/>
</dbReference>
<evidence type="ECO:0000313" key="8">
    <source>
        <dbReference type="Proteomes" id="UP000027135"/>
    </source>
</evidence>